<keyword evidence="5" id="KW-1133">Transmembrane helix</keyword>
<evidence type="ECO:0000256" key="4">
    <source>
        <dbReference type="PROSITE-ProRule" id="PRU00076"/>
    </source>
</evidence>
<evidence type="ECO:0000313" key="7">
    <source>
        <dbReference type="EMBL" id="CAH3140147.1"/>
    </source>
</evidence>
<dbReference type="InterPro" id="IPR000742">
    <property type="entry name" value="EGF"/>
</dbReference>
<dbReference type="PROSITE" id="PS50026">
    <property type="entry name" value="EGF_3"/>
    <property type="match status" value="2"/>
</dbReference>
<dbReference type="SMART" id="SM00181">
    <property type="entry name" value="EGF"/>
    <property type="match status" value="2"/>
</dbReference>
<feature type="non-terminal residue" evidence="7">
    <location>
        <position position="1"/>
    </location>
</feature>
<dbReference type="SMART" id="SM00179">
    <property type="entry name" value="EGF_CA"/>
    <property type="match status" value="2"/>
</dbReference>
<dbReference type="Proteomes" id="UP001159427">
    <property type="component" value="Unassembled WGS sequence"/>
</dbReference>
<evidence type="ECO:0000256" key="3">
    <source>
        <dbReference type="ARBA" id="ARBA00023157"/>
    </source>
</evidence>
<keyword evidence="5" id="KW-0472">Membrane</keyword>
<dbReference type="InterPro" id="IPR001881">
    <property type="entry name" value="EGF-like_Ca-bd_dom"/>
</dbReference>
<evidence type="ECO:0000256" key="1">
    <source>
        <dbReference type="ARBA" id="ARBA00022536"/>
    </source>
</evidence>
<keyword evidence="1 4" id="KW-0245">EGF-like domain</keyword>
<keyword evidence="3" id="KW-1015">Disulfide bond</keyword>
<organism evidence="7 8">
    <name type="scientific">Porites evermanni</name>
    <dbReference type="NCBI Taxonomy" id="104178"/>
    <lineage>
        <taxon>Eukaryota</taxon>
        <taxon>Metazoa</taxon>
        <taxon>Cnidaria</taxon>
        <taxon>Anthozoa</taxon>
        <taxon>Hexacorallia</taxon>
        <taxon>Scleractinia</taxon>
        <taxon>Fungiina</taxon>
        <taxon>Poritidae</taxon>
        <taxon>Porites</taxon>
    </lineage>
</organism>
<comment type="caution">
    <text evidence="7">The sequence shown here is derived from an EMBL/GenBank/DDBJ whole genome shotgun (WGS) entry which is preliminary data.</text>
</comment>
<dbReference type="CDD" id="cd00054">
    <property type="entry name" value="EGF_CA"/>
    <property type="match status" value="1"/>
</dbReference>
<keyword evidence="8" id="KW-1185">Reference proteome</keyword>
<evidence type="ECO:0000256" key="5">
    <source>
        <dbReference type="SAM" id="Phobius"/>
    </source>
</evidence>
<dbReference type="Pfam" id="PF12947">
    <property type="entry name" value="EGF_3"/>
    <property type="match status" value="2"/>
</dbReference>
<name>A0ABN8PE18_9CNID</name>
<dbReference type="Pfam" id="PF23283">
    <property type="entry name" value="D8C_UMOD"/>
    <property type="match status" value="1"/>
</dbReference>
<feature type="domain" description="EGF-like" evidence="6">
    <location>
        <begin position="175"/>
        <end position="215"/>
    </location>
</feature>
<evidence type="ECO:0000256" key="2">
    <source>
        <dbReference type="ARBA" id="ARBA00022729"/>
    </source>
</evidence>
<evidence type="ECO:0000313" key="8">
    <source>
        <dbReference type="Proteomes" id="UP001159427"/>
    </source>
</evidence>
<reference evidence="7 8" key="1">
    <citation type="submission" date="2022-05" db="EMBL/GenBank/DDBJ databases">
        <authorList>
            <consortium name="Genoscope - CEA"/>
            <person name="William W."/>
        </authorList>
    </citation>
    <scope>NUCLEOTIDE SEQUENCE [LARGE SCALE GENOMIC DNA]</scope>
</reference>
<evidence type="ECO:0000259" key="6">
    <source>
        <dbReference type="PROSITE" id="PS50026"/>
    </source>
</evidence>
<dbReference type="PANTHER" id="PTHR36191">
    <property type="entry name" value="ENDO/EXONUCLEASE/PHOSPHATASE DOMAIN-CONTAINING PROTEIN-RELATED"/>
    <property type="match status" value="1"/>
</dbReference>
<dbReference type="Gene3D" id="2.10.25.10">
    <property type="entry name" value="Laminin"/>
    <property type="match status" value="2"/>
</dbReference>
<dbReference type="InterPro" id="IPR057774">
    <property type="entry name" value="D8C_UMOD/GP2/OIT3-like"/>
</dbReference>
<feature type="transmembrane region" description="Helical" evidence="5">
    <location>
        <begin position="88"/>
        <end position="113"/>
    </location>
</feature>
<accession>A0ABN8PE18</accession>
<comment type="caution">
    <text evidence="4">Lacks conserved residue(s) required for the propagation of feature annotation.</text>
</comment>
<gene>
    <name evidence="7" type="ORF">PEVE_00041583</name>
</gene>
<dbReference type="EMBL" id="CALNXI010000795">
    <property type="protein sequence ID" value="CAH3140147.1"/>
    <property type="molecule type" value="Genomic_DNA"/>
</dbReference>
<protein>
    <recommendedName>
        <fullName evidence="6">EGF-like domain-containing protein</fullName>
    </recommendedName>
</protein>
<sequence>GSNRRQAPPKTLTPTGPEKVYLELQPKTRIKVDEVYENVVENESATDAAVQRVNIGNTNQDGSNRRQAPPKKLNALRKDVRKIQRMQLLIVVAVVITFLTAFVSLVFIITIKWPRNTPAVSKQGAEEGTIQELNVEDCAKNTQLCNRNAVCKTMEGSSICICNHGYAGNGKMCTDVNECTSNTHSCAIHAECENAIGSHSCTCRPGYTGNGKTCTGKYRTKSCGTFYSFHDELLPENISRSASAIWSIFADLNSPLSSLILSLADLNIQNCDKWSLTSEIMLPLTDTQSGLFTNILSGFEKPSCHELAKDKRPSEEFFRRSQPLLITSFFTKLLVFSVTPFKIDQNKNQNHSIDKILTSVPPIRPTPITVMSMLSVITLRDPLTAHAVLDTLEVEPPECQTYQNLTSFTRNALWTRTFLNVQCDSSLSGWYRFIKHAGTKMATACVPKNRCNTHATGWLNGCHPTVADGQVTRQVCFHWSSNCCNWSTNIQVRNCGEYFVYLLSGIPVACSLRYCGTA</sequence>
<keyword evidence="2" id="KW-0732">Signal</keyword>
<dbReference type="SUPFAM" id="SSF57196">
    <property type="entry name" value="EGF/Laminin"/>
    <property type="match status" value="2"/>
</dbReference>
<keyword evidence="5" id="KW-0812">Transmembrane</keyword>
<proteinExistence type="predicted"/>
<dbReference type="PANTHER" id="PTHR36191:SF4">
    <property type="entry name" value="VWFD DOMAIN-CONTAINING PROTEIN"/>
    <property type="match status" value="1"/>
</dbReference>
<dbReference type="InterPro" id="IPR024731">
    <property type="entry name" value="NELL2-like_EGF"/>
</dbReference>
<dbReference type="PROSITE" id="PS01186">
    <property type="entry name" value="EGF_2"/>
    <property type="match status" value="2"/>
</dbReference>
<feature type="domain" description="EGF-like" evidence="6">
    <location>
        <begin position="134"/>
        <end position="174"/>
    </location>
</feature>